<sequence>MDIDTVNNERSVMLKYYLENLDTEFNQQIESMNLECMKTINLLKINLESELKSLPDSIRNMNMYEFLEKCIDYNNSNKIQIEQQQLSLSSTSILQNNTTISSPIQTEPHFFTTTLSDLLDSPMNDSTINIHQQRVSSILSNIKNK</sequence>
<evidence type="ECO:0000313" key="2">
    <source>
        <dbReference type="EMBL" id="KYQ91200.1"/>
    </source>
</evidence>
<accession>A0A151ZB77</accession>
<dbReference type="EMBL" id="LODT01000035">
    <property type="protein sequence ID" value="KYQ91200.1"/>
    <property type="molecule type" value="Genomic_DNA"/>
</dbReference>
<dbReference type="InParanoid" id="A0A151ZB77"/>
<dbReference type="AlphaFoldDB" id="A0A151ZB77"/>
<dbReference type="Pfam" id="PF10444">
    <property type="entry name" value="Nbl1_Borealin_N"/>
    <property type="match status" value="1"/>
</dbReference>
<organism evidence="2 3">
    <name type="scientific">Tieghemostelium lacteum</name>
    <name type="common">Slime mold</name>
    <name type="synonym">Dictyostelium lacteum</name>
    <dbReference type="NCBI Taxonomy" id="361077"/>
    <lineage>
        <taxon>Eukaryota</taxon>
        <taxon>Amoebozoa</taxon>
        <taxon>Evosea</taxon>
        <taxon>Eumycetozoa</taxon>
        <taxon>Dictyostelia</taxon>
        <taxon>Dictyosteliales</taxon>
        <taxon>Raperosteliaceae</taxon>
        <taxon>Tieghemostelium</taxon>
    </lineage>
</organism>
<gene>
    <name evidence="2" type="ORF">DLAC_08122</name>
</gene>
<reference evidence="2 3" key="1">
    <citation type="submission" date="2015-12" db="EMBL/GenBank/DDBJ databases">
        <title>Dictyostelia acquired genes for synthesis and detection of signals that induce cell-type specialization by lateral gene transfer from prokaryotes.</title>
        <authorList>
            <person name="Gloeckner G."/>
            <person name="Schaap P."/>
        </authorList>
    </citation>
    <scope>NUCLEOTIDE SEQUENCE [LARGE SCALE GENOMIC DNA]</scope>
    <source>
        <strain evidence="2 3">TK</strain>
    </source>
</reference>
<evidence type="ECO:0000259" key="1">
    <source>
        <dbReference type="Pfam" id="PF10444"/>
    </source>
</evidence>
<protein>
    <recommendedName>
        <fullName evidence="1">Borealin N-terminal domain-containing protein</fullName>
    </recommendedName>
</protein>
<keyword evidence="3" id="KW-1185">Reference proteome</keyword>
<name>A0A151ZB77_TIELA</name>
<dbReference type="Gene3D" id="6.10.250.1900">
    <property type="match status" value="1"/>
</dbReference>
<dbReference type="Proteomes" id="UP000076078">
    <property type="component" value="Unassembled WGS sequence"/>
</dbReference>
<proteinExistence type="predicted"/>
<dbReference type="InterPro" id="IPR018851">
    <property type="entry name" value="Borealin_N"/>
</dbReference>
<comment type="caution">
    <text evidence="2">The sequence shown here is derived from an EMBL/GenBank/DDBJ whole genome shotgun (WGS) entry which is preliminary data.</text>
</comment>
<evidence type="ECO:0000313" key="3">
    <source>
        <dbReference type="Proteomes" id="UP000076078"/>
    </source>
</evidence>
<feature type="domain" description="Borealin N-terminal" evidence="1">
    <location>
        <begin position="17"/>
        <end position="69"/>
    </location>
</feature>